<dbReference type="InterPro" id="IPR036397">
    <property type="entry name" value="RNaseH_sf"/>
</dbReference>
<dbReference type="InterPro" id="IPR001098">
    <property type="entry name" value="DNA-dir_DNA_pol_A_palm_dom"/>
</dbReference>
<dbReference type="Pfam" id="PF00270">
    <property type="entry name" value="DEAD"/>
    <property type="match status" value="1"/>
</dbReference>
<sequence length="2182" mass="242440">MAFSQSFEFGDSTFMKLENELKAPSSERSGHNIKQETNALEVIQESPPKLKLKSQRIYTQSKSNRSNVSQRQQFRRSKSDSKLGKPTVATNGSCERYSQFFMDNFSYDKSHEKKNREESLNDESLMRVSQIQADLDADKLSLEGSCENLNTTSIFEAQICTEDVFGTETEPEPEHGESRSKSPIELANLDESSFLAPAKDPHAAQQLQQDLIRSRCELAKQNFCYTQKWTQNLSSMSPNQLHLSPSCPAAKESPRPQPPVDLKALKQISAWNLPHSVLAEYKKKGVVEMFDWQVECLSKPKVLFEHCNLVYSAPTSAGKTLVSEILLLKTVLERGKKVLLILPFISVVREKMFYLQDLLTPAGYRVEGFFGGYSPPGGFESINVAICTIEKANSIVNKLLEQRKLEDLGTVVVDEVHLISDAGRGYILELLLAKILYMCRKQALHIQVITMSATLANVQLLQQWLNAELYITDFRPVALKEMIKVGSKIYDNQLQLLRDLSRTADVPALPNDGDHVAQLCIETLLEGCSVVVFCPSKDWCENLAVQLATAMHTLIKSESDVGKRLRAQLNQQAIDEVKQQLRDIPTGLDAVMSKAISYACAFHHAGLTTEERDIVEASFKAGALKIIVATSTLSSGVNLPARRVLIRSPLFGGKQMSSLTYRQMIGRAGRTGKDTLGESILICTDSNARIGRELVTAQLKPISSCLDLDDSTHLKRALLEVISSGVASTKQDIDSFFNCTLLSAQRKLAAAVQEQQQEQEEDETHFICDALDFLLEYEFIRLQTDEETDMQNYVATRLGAACLASSMPPTDGLLLFAELQKSRRCFVLESELHAVYLVTPYSVCYQLQDVDWLLYLDMWEKLSPAMKKVGELVGVKEAFLVRAMRGQAKLDYKLMQIHKRFYTALALQELVNETPINVVAHKFKCQRGMLQSLQQMASTFAGIVSAFCNSLQWSTLALVVSQFKDRLYFGIHRDLIDLMRLPDLSHKRARALHDAGITSLVELASANVLALEQVLFDSLSFDSAKRHENEDELQAAQRNTARNFYITGKAGMTVAEAAKLLIEQARQFVQHEIGVGSIQWTQSAKAVEQLHMSLEEAPPMSVELSSQRKRKTPDSAERPSKLAKLEEQVPQSIKQTISKSEQKSGNAKNVESVVRETSPASVVGKASNIKNVVGAAKGGRRVEAVDQELTPAVAGKANNEKAETKVEKQRAAVAPDVKPSSAAVATPPKPLVERNHRSSINIKEDEKPSTSAASRKELLQKEIEERRRVAMMKINKKRAEMENMSKGLVGDAPPRTTSGQTALATRQSESGKENLPNKDFKTPTRLTETKCNSGKETLAKQLPRRSPRNHQGTQANKQAEAVELEKNQEQELFASDDSFMLNTGLTAALTAAESKAQADADEIPSSQPKAGTPGSCRTLVSSQLLRSQRRRTPKPDAARGAQLREQSTMSGASSREAQLKEQAKATSMREANYVQESNSASASDHQSTSVAASSSIELSNLSLENSLIKNPLQLNASHILSCSKTEENASSFSSIDIVDICGNRQLFQMALQELLQSKRCGFSIGLQPQTGKRKPLIGGNLLINQMAAAAEREAAAGTTIQFQVDDSSYLAGIAFCLNHNVVYYMNMQPEEEQQQQQVGSELKVQQLSTLLSRQDLTLLSHDAKEQLKVLRQAVPQLNDIQVLLEDPKVANWLLQPDKTLSFHNMCQQFAPECGALANLCGSGRGYSSFGLDASSAIMAKVRASIEACVTVHILNGQLENLERIGTGQLLKFFRELEMPIQMSLCHMECMGFPAKEHSLQRLFQQMVATMKKLESKIYELHGSRFNLGSTQAVAKVLGLHRKANGRVSTSRQILEKIDSPISQLILNYRKLSMLLAKSMQPLLKCCQANRVHGQSITYTATGRISMSEPNLQNVAKDFHIELGKEQLKISCRSAFAPMDEKRCLLSADFCQLEMRILAHLSQDKALLQVMNSTQDLFTAIAAHWNKIDESNVSEQLRNGTKQICYGIVYGMGMRSLSEALKCTEQEAQMITDQFHLAYPGIKAYTMKVVKFARNNGYVETITGRRRYLDHINSGEVQLKTQAERQAINSTIQGSAADIAKSAILRMEKNLSRYREKLGLAKNAVNLVLHLHDELIFEVPTDKAKKVAKVLSLTMENCVKLNVPLRVKLKIGRSWGELQEVKV</sequence>
<feature type="compositionally biased region" description="Basic and acidic residues" evidence="4">
    <location>
        <begin position="1198"/>
        <end position="1210"/>
    </location>
</feature>
<keyword evidence="7" id="KW-1185">Reference proteome</keyword>
<evidence type="ECO:0000259" key="5">
    <source>
        <dbReference type="PROSITE" id="PS51192"/>
    </source>
</evidence>
<dbReference type="Gene3D" id="3.30.420.10">
    <property type="entry name" value="Ribonuclease H-like superfamily/Ribonuclease H"/>
    <property type="match status" value="1"/>
</dbReference>
<dbReference type="SUPFAM" id="SSF46785">
    <property type="entry name" value="Winged helix' DNA-binding domain"/>
    <property type="match status" value="1"/>
</dbReference>
<reference evidence="8" key="3">
    <citation type="submission" date="2025-08" db="UniProtKB">
        <authorList>
            <consortium name="RefSeq"/>
        </authorList>
    </citation>
    <scope>IDENTIFICATION</scope>
    <source>
        <tissue evidence="8">Whole organism</tissue>
    </source>
</reference>
<feature type="compositionally biased region" description="Polar residues" evidence="4">
    <location>
        <begin position="1129"/>
        <end position="1149"/>
    </location>
</feature>
<dbReference type="SMART" id="SM00487">
    <property type="entry name" value="DEXDc"/>
    <property type="match status" value="1"/>
</dbReference>
<dbReference type="GeneID" id="108621394"/>
<feature type="domain" description="Helicase ATP-binding" evidence="5">
    <location>
        <begin position="300"/>
        <end position="473"/>
    </location>
</feature>
<dbReference type="PROSITE" id="PS51194">
    <property type="entry name" value="HELICASE_CTER"/>
    <property type="match status" value="1"/>
</dbReference>
<evidence type="ECO:0000259" key="6">
    <source>
        <dbReference type="PROSITE" id="PS51194"/>
    </source>
</evidence>
<feature type="region of interest" description="Disordered" evidence="4">
    <location>
        <begin position="1097"/>
        <end position="1153"/>
    </location>
</feature>
<dbReference type="SUPFAM" id="SSF52540">
    <property type="entry name" value="P-loop containing nucleoside triphosphate hydrolases"/>
    <property type="match status" value="1"/>
</dbReference>
<dbReference type="CDD" id="cd18026">
    <property type="entry name" value="DEXHc_POLQ-like"/>
    <property type="match status" value="1"/>
</dbReference>
<dbReference type="SMART" id="SM00490">
    <property type="entry name" value="HELICc"/>
    <property type="match status" value="1"/>
</dbReference>
<dbReference type="InterPro" id="IPR036390">
    <property type="entry name" value="WH_DNA-bd_sf"/>
</dbReference>
<dbReference type="CDD" id="cd08638">
    <property type="entry name" value="DNA_pol_A_theta"/>
    <property type="match status" value="1"/>
</dbReference>
<feature type="compositionally biased region" description="Polar residues" evidence="4">
    <location>
        <begin position="1324"/>
        <end position="1335"/>
    </location>
</feature>
<keyword evidence="1" id="KW-0547">Nucleotide-binding</keyword>
<dbReference type="InterPro" id="IPR046931">
    <property type="entry name" value="HTH_61"/>
</dbReference>
<evidence type="ECO:0000256" key="1">
    <source>
        <dbReference type="ARBA" id="ARBA00022741"/>
    </source>
</evidence>
<dbReference type="RefSeq" id="XP_017874171.1">
    <property type="nucleotide sequence ID" value="XM_018018682.1"/>
</dbReference>
<feature type="region of interest" description="Disordered" evidence="4">
    <location>
        <begin position="1396"/>
        <end position="1488"/>
    </location>
</feature>
<dbReference type="SUPFAM" id="SSF56672">
    <property type="entry name" value="DNA/RNA polymerases"/>
    <property type="match status" value="1"/>
</dbReference>
<feature type="compositionally biased region" description="Polar residues" evidence="4">
    <location>
        <begin position="1444"/>
        <end position="1456"/>
    </location>
</feature>
<keyword evidence="3" id="KW-0175">Coiled coil</keyword>
<dbReference type="Proteomes" id="UP000694904">
    <property type="component" value="Chromosome 2"/>
</dbReference>
<dbReference type="PANTHER" id="PTHR10133">
    <property type="entry name" value="DNA POLYMERASE I"/>
    <property type="match status" value="1"/>
</dbReference>
<dbReference type="InterPro" id="IPR011545">
    <property type="entry name" value="DEAD/DEAH_box_helicase_dom"/>
</dbReference>
<proteinExistence type="predicted"/>
<accession>A0ABM1Q3Y5</accession>
<reference evidence="7" key="2">
    <citation type="journal article" date="2016" name="G3 (Bethesda)">
        <title>Genome Evolution in Three Species of Cactophilic Drosophila.</title>
        <authorList>
            <person name="Sanchez-Flores A."/>
            <person name="Penazola F."/>
            <person name="Carpinteyro-Ponce J."/>
            <person name="Nazario-Yepiz N."/>
            <person name="Abreu-Goodger C."/>
            <person name="Machado C.A."/>
            <person name="Markow T.A."/>
        </authorList>
    </citation>
    <scope>NUCLEOTIDE SEQUENCE [LARGE SCALE GENOMIC DNA]</scope>
</reference>
<dbReference type="Pfam" id="PF00476">
    <property type="entry name" value="DNA_pol_A"/>
    <property type="match status" value="1"/>
</dbReference>
<evidence type="ECO:0000313" key="8">
    <source>
        <dbReference type="RefSeq" id="XP_017874171.1"/>
    </source>
</evidence>
<evidence type="ECO:0000313" key="7">
    <source>
        <dbReference type="Proteomes" id="UP000694904"/>
    </source>
</evidence>
<feature type="region of interest" description="Disordered" evidence="4">
    <location>
        <begin position="20"/>
        <end position="90"/>
    </location>
</feature>
<dbReference type="InterPro" id="IPR002298">
    <property type="entry name" value="DNA_polymerase_A"/>
</dbReference>
<keyword evidence="2" id="KW-0067">ATP-binding</keyword>
<feature type="compositionally biased region" description="Basic and acidic residues" evidence="4">
    <location>
        <begin position="1231"/>
        <end position="1255"/>
    </location>
</feature>
<feature type="compositionally biased region" description="Basic and acidic residues" evidence="4">
    <location>
        <begin position="1309"/>
        <end position="1322"/>
    </location>
</feature>
<feature type="compositionally biased region" description="Basic and acidic residues" evidence="4">
    <location>
        <begin position="1112"/>
        <end position="1127"/>
    </location>
</feature>
<dbReference type="InterPro" id="IPR014001">
    <property type="entry name" value="Helicase_ATP-bd"/>
</dbReference>
<feature type="compositionally biased region" description="Polar residues" evidence="4">
    <location>
        <begin position="1474"/>
        <end position="1488"/>
    </location>
</feature>
<evidence type="ECO:0000256" key="4">
    <source>
        <dbReference type="SAM" id="MobiDB-lite"/>
    </source>
</evidence>
<dbReference type="Gene3D" id="3.40.50.300">
    <property type="entry name" value="P-loop containing nucleotide triphosphate hydrolases"/>
    <property type="match status" value="2"/>
</dbReference>
<reference evidence="7" key="1">
    <citation type="journal article" date="1997" name="Nucleic Acids Res.">
        <title>tRNAscan-SE: a program for improved detection of transfer RNA genes in genomic sequence.</title>
        <authorList>
            <person name="Lowe T.M."/>
            <person name="Eddy S.R."/>
        </authorList>
    </citation>
    <scope>NUCLEOTIDE SEQUENCE [LARGE SCALE GENOMIC DNA]</scope>
</reference>
<protein>
    <submittedName>
        <fullName evidence="8">DNA polymerase theta</fullName>
    </submittedName>
</protein>
<dbReference type="SUPFAM" id="SSF158702">
    <property type="entry name" value="Sec63 N-terminal domain-like"/>
    <property type="match status" value="1"/>
</dbReference>
<dbReference type="Gene3D" id="1.10.3380.20">
    <property type="match status" value="1"/>
</dbReference>
<feature type="compositionally biased region" description="Polar residues" evidence="4">
    <location>
        <begin position="56"/>
        <end position="72"/>
    </location>
</feature>
<feature type="region of interest" description="Disordered" evidence="4">
    <location>
        <begin position="1196"/>
        <end position="1255"/>
    </location>
</feature>
<dbReference type="PRINTS" id="PR00868">
    <property type="entry name" value="DNAPOLI"/>
</dbReference>
<dbReference type="InterPro" id="IPR027417">
    <property type="entry name" value="P-loop_NTPase"/>
</dbReference>
<dbReference type="Pfam" id="PF00271">
    <property type="entry name" value="Helicase_C"/>
    <property type="match status" value="1"/>
</dbReference>
<dbReference type="CDD" id="cd18795">
    <property type="entry name" value="SF2_C_Ski2"/>
    <property type="match status" value="1"/>
</dbReference>
<feature type="compositionally biased region" description="Polar residues" evidence="4">
    <location>
        <begin position="1295"/>
        <end position="1308"/>
    </location>
</feature>
<evidence type="ECO:0000256" key="3">
    <source>
        <dbReference type="SAM" id="Coils"/>
    </source>
</evidence>
<dbReference type="InterPro" id="IPR043502">
    <property type="entry name" value="DNA/RNA_pol_sf"/>
</dbReference>
<dbReference type="InterPro" id="IPR001650">
    <property type="entry name" value="Helicase_C-like"/>
</dbReference>
<organism evidence="7 8">
    <name type="scientific">Drosophila arizonae</name>
    <name type="common">Fruit fly</name>
    <dbReference type="NCBI Taxonomy" id="7263"/>
    <lineage>
        <taxon>Eukaryota</taxon>
        <taxon>Metazoa</taxon>
        <taxon>Ecdysozoa</taxon>
        <taxon>Arthropoda</taxon>
        <taxon>Hexapoda</taxon>
        <taxon>Insecta</taxon>
        <taxon>Pterygota</taxon>
        <taxon>Neoptera</taxon>
        <taxon>Endopterygota</taxon>
        <taxon>Diptera</taxon>
        <taxon>Brachycera</taxon>
        <taxon>Muscomorpha</taxon>
        <taxon>Ephydroidea</taxon>
        <taxon>Drosophilidae</taxon>
        <taxon>Drosophila</taxon>
    </lineage>
</organism>
<dbReference type="Pfam" id="PF20470">
    <property type="entry name" value="HTH_61"/>
    <property type="match status" value="1"/>
</dbReference>
<dbReference type="Pfam" id="PF21099">
    <property type="entry name" value="POLQ_helical"/>
    <property type="match status" value="1"/>
</dbReference>
<dbReference type="InterPro" id="IPR048960">
    <property type="entry name" value="POLQ-like_helical"/>
</dbReference>
<feature type="region of interest" description="Disordered" evidence="4">
    <location>
        <begin position="1285"/>
        <end position="1362"/>
    </location>
</feature>
<dbReference type="Gene3D" id="3.30.70.370">
    <property type="match status" value="1"/>
</dbReference>
<feature type="coiled-coil region" evidence="3">
    <location>
        <begin position="2096"/>
        <end position="2123"/>
    </location>
</feature>
<dbReference type="PROSITE" id="PS51192">
    <property type="entry name" value="HELICASE_ATP_BIND_1"/>
    <property type="match status" value="1"/>
</dbReference>
<feature type="compositionally biased region" description="Low complexity" evidence="4">
    <location>
        <begin position="1417"/>
        <end position="1426"/>
    </location>
</feature>
<evidence type="ECO:0000256" key="2">
    <source>
        <dbReference type="ARBA" id="ARBA00022840"/>
    </source>
</evidence>
<dbReference type="Gene3D" id="1.20.1060.10">
    <property type="entry name" value="Taq DNA Polymerase, Chain T, domain 4"/>
    <property type="match status" value="1"/>
</dbReference>
<feature type="domain" description="Helicase C-terminal" evidence="6">
    <location>
        <begin position="520"/>
        <end position="737"/>
    </location>
</feature>
<dbReference type="SMART" id="SM00482">
    <property type="entry name" value="POLAc"/>
    <property type="match status" value="1"/>
</dbReference>
<dbReference type="PANTHER" id="PTHR10133:SF62">
    <property type="entry name" value="DNA POLYMERASE THETA"/>
    <property type="match status" value="1"/>
</dbReference>
<dbReference type="Gene3D" id="1.10.150.20">
    <property type="entry name" value="5' to 3' exonuclease, C-terminal subdomain"/>
    <property type="match status" value="1"/>
</dbReference>
<name>A0ABM1Q3Y5_DROAR</name>
<gene>
    <name evidence="8" type="primary">LOC108621394</name>
</gene>